<dbReference type="OrthoDB" id="5086500at2759"/>
<accession>A0A168FG16</accession>
<name>A0A168FG16_CORDF</name>
<gene>
    <name evidence="1" type="ORF">LEL_07125</name>
</gene>
<sequence>MGTVKSSAPPFSIRLLGQHAVASQDNYDQLLTLLPASYRKESGDLVAACQHVTACDEEELDL</sequence>
<evidence type="ECO:0000313" key="1">
    <source>
        <dbReference type="EMBL" id="OAA75137.1"/>
    </source>
</evidence>
<protein>
    <submittedName>
        <fullName evidence="1">Uncharacterized protein</fullName>
    </submittedName>
</protein>
<dbReference type="EMBL" id="AZHF01000005">
    <property type="protein sequence ID" value="OAA75137.1"/>
    <property type="molecule type" value="Genomic_DNA"/>
</dbReference>
<dbReference type="AlphaFoldDB" id="A0A168FG16"/>
<organism evidence="1 2">
    <name type="scientific">Akanthomyces lecanii RCEF 1005</name>
    <dbReference type="NCBI Taxonomy" id="1081108"/>
    <lineage>
        <taxon>Eukaryota</taxon>
        <taxon>Fungi</taxon>
        <taxon>Dikarya</taxon>
        <taxon>Ascomycota</taxon>
        <taxon>Pezizomycotina</taxon>
        <taxon>Sordariomycetes</taxon>
        <taxon>Hypocreomycetidae</taxon>
        <taxon>Hypocreales</taxon>
        <taxon>Cordycipitaceae</taxon>
        <taxon>Akanthomyces</taxon>
        <taxon>Cordyceps confragosa</taxon>
    </lineage>
</organism>
<keyword evidence="2" id="KW-1185">Reference proteome</keyword>
<evidence type="ECO:0000313" key="2">
    <source>
        <dbReference type="Proteomes" id="UP000076881"/>
    </source>
</evidence>
<reference evidence="1 2" key="1">
    <citation type="journal article" date="2016" name="Genome Biol. Evol.">
        <title>Divergent and convergent evolution of fungal pathogenicity.</title>
        <authorList>
            <person name="Shang Y."/>
            <person name="Xiao G."/>
            <person name="Zheng P."/>
            <person name="Cen K."/>
            <person name="Zhan S."/>
            <person name="Wang C."/>
        </authorList>
    </citation>
    <scope>NUCLEOTIDE SEQUENCE [LARGE SCALE GENOMIC DNA]</scope>
    <source>
        <strain evidence="1 2">RCEF 1005</strain>
    </source>
</reference>
<comment type="caution">
    <text evidence="1">The sequence shown here is derived from an EMBL/GenBank/DDBJ whole genome shotgun (WGS) entry which is preliminary data.</text>
</comment>
<dbReference type="STRING" id="1081108.A0A168FG16"/>
<proteinExistence type="predicted"/>
<dbReference type="Proteomes" id="UP000076881">
    <property type="component" value="Unassembled WGS sequence"/>
</dbReference>